<dbReference type="STRING" id="1121362.A605_07270"/>
<protein>
    <recommendedName>
        <fullName evidence="4">Nitrite/Sulfite reductase ferredoxin-like domain-containing protein</fullName>
    </recommendedName>
</protein>
<dbReference type="PANTHER" id="PTHR11493:SF54">
    <property type="entry name" value="ANAEROBIC SULFITE REDUCTASE SUBUNIT C"/>
    <property type="match status" value="1"/>
</dbReference>
<evidence type="ECO:0000259" key="4">
    <source>
        <dbReference type="Pfam" id="PF03460"/>
    </source>
</evidence>
<name>M1P746_9CORY</name>
<evidence type="ECO:0000313" key="6">
    <source>
        <dbReference type="Proteomes" id="UP000011723"/>
    </source>
</evidence>
<evidence type="ECO:0000256" key="1">
    <source>
        <dbReference type="ARBA" id="ARBA00022723"/>
    </source>
</evidence>
<dbReference type="InterPro" id="IPR005117">
    <property type="entry name" value="NiRdtase/SiRdtase_haem-b_fer"/>
</dbReference>
<dbReference type="GO" id="GO:0046872">
    <property type="term" value="F:metal ion binding"/>
    <property type="evidence" value="ECO:0007669"/>
    <property type="project" value="UniProtKB-KW"/>
</dbReference>
<dbReference type="GO" id="GO:0051536">
    <property type="term" value="F:iron-sulfur cluster binding"/>
    <property type="evidence" value="ECO:0007669"/>
    <property type="project" value="UniProtKB-KW"/>
</dbReference>
<dbReference type="GO" id="GO:0020037">
    <property type="term" value="F:heme binding"/>
    <property type="evidence" value="ECO:0007669"/>
    <property type="project" value="InterPro"/>
</dbReference>
<dbReference type="HOGENOM" id="CLU_015667_0_1_11"/>
<dbReference type="eggNOG" id="COG0155">
    <property type="taxonomic scope" value="Bacteria"/>
</dbReference>
<dbReference type="PATRIC" id="fig|1121362.3.peg.1467"/>
<organism evidence="5 6">
    <name type="scientific">Corynebacterium halotolerans YIM 70093 = DSM 44683</name>
    <dbReference type="NCBI Taxonomy" id="1121362"/>
    <lineage>
        <taxon>Bacteria</taxon>
        <taxon>Bacillati</taxon>
        <taxon>Actinomycetota</taxon>
        <taxon>Actinomycetes</taxon>
        <taxon>Mycobacteriales</taxon>
        <taxon>Corynebacteriaceae</taxon>
        <taxon>Corynebacterium</taxon>
    </lineage>
</organism>
<dbReference type="InterPro" id="IPR036136">
    <property type="entry name" value="Nit/Sulf_reduc_fer-like_dom_sf"/>
</dbReference>
<dbReference type="SUPFAM" id="SSF56014">
    <property type="entry name" value="Nitrite and sulphite reductase 4Fe-4S domain-like"/>
    <property type="match status" value="1"/>
</dbReference>
<proteinExistence type="predicted"/>
<dbReference type="PANTHER" id="PTHR11493">
    <property type="entry name" value="SULFITE REDUCTASE [NADPH] SUBUNIT BETA-RELATED"/>
    <property type="match status" value="1"/>
</dbReference>
<dbReference type="Gene3D" id="3.90.480.20">
    <property type="match status" value="1"/>
</dbReference>
<feature type="domain" description="Nitrite/Sulfite reductase ferredoxin-like" evidence="4">
    <location>
        <begin position="1"/>
        <end position="48"/>
    </location>
</feature>
<dbReference type="SUPFAM" id="SSF55124">
    <property type="entry name" value="Nitrite/Sulfite reductase N-terminal domain-like"/>
    <property type="match status" value="2"/>
</dbReference>
<accession>M1P746</accession>
<evidence type="ECO:0000256" key="3">
    <source>
        <dbReference type="ARBA" id="ARBA00023014"/>
    </source>
</evidence>
<reference evidence="5 6" key="1">
    <citation type="journal article" date="2012" name="Stand. Genomic Sci.">
        <title>Genome sequence of the halotolerant bacterium Corynebacterium halotolerans type strain YIM 70093(T) (= DSM 44683(T)).</title>
        <authorList>
            <person name="Ruckert C."/>
            <person name="Albersmeier A."/>
            <person name="Al-Dilaimi A."/>
            <person name="Niehaus K."/>
            <person name="Szczepanowski R."/>
            <person name="Kalinowski J."/>
        </authorList>
    </citation>
    <scope>NUCLEOTIDE SEQUENCE [LARGE SCALE GENOMIC DNA]</scope>
    <source>
        <strain evidence="5">YIM 70093</strain>
    </source>
</reference>
<dbReference type="AlphaFoldDB" id="M1P746"/>
<keyword evidence="1" id="KW-0479">Metal-binding</keyword>
<dbReference type="Pfam" id="PF03460">
    <property type="entry name" value="NIR_SIR_ferr"/>
    <property type="match status" value="1"/>
</dbReference>
<sequence length="320" mass="32945">MARLRLPGGVVAPGTWTRLAEVAEKLGDGRLHLSSRGGIRLRGIGDAEALPGALAGAAVGGRHDVVASPLSPEARRLAGVLHDALAEVDLPRRTLIGIDGGDGDVLGRHPDLGYSLHDGEAELIVDGRASGLRVEADELAEVLVRVAGGRVPGHLTSSVSAAPAPTTGPPIGWLEQDNGLVSLGAGLRFGMLPGQVARMLDVIGTPVSVTPWASLVIHDLGEGVAEQVVRVLAPLGLIFDERSPWLRVSACVGSPACGHGLSDVRADALQAVSAGQLGEGRVHFIGCGRGCGRPSAAHTEYRATGDGEYEVTEVPGKLER</sequence>
<gene>
    <name evidence="5" type="ORF">A605_07270</name>
</gene>
<keyword evidence="3" id="KW-0411">Iron-sulfur</keyword>
<dbReference type="EMBL" id="CP003697">
    <property type="protein sequence ID" value="AGF72456.1"/>
    <property type="molecule type" value="Genomic_DNA"/>
</dbReference>
<evidence type="ECO:0000313" key="5">
    <source>
        <dbReference type="EMBL" id="AGF72456.1"/>
    </source>
</evidence>
<dbReference type="InterPro" id="IPR045169">
    <property type="entry name" value="NO2/SO3_Rdtase_4Fe4S_prot"/>
</dbReference>
<evidence type="ECO:0000256" key="2">
    <source>
        <dbReference type="ARBA" id="ARBA00023004"/>
    </source>
</evidence>
<keyword evidence="6" id="KW-1185">Reference proteome</keyword>
<dbReference type="KEGG" id="chn:A605_07270"/>
<dbReference type="Proteomes" id="UP000011723">
    <property type="component" value="Chromosome"/>
</dbReference>
<dbReference type="GO" id="GO:0016491">
    <property type="term" value="F:oxidoreductase activity"/>
    <property type="evidence" value="ECO:0007669"/>
    <property type="project" value="InterPro"/>
</dbReference>
<keyword evidence="2" id="KW-0408">Iron</keyword>
<dbReference type="InterPro" id="IPR045854">
    <property type="entry name" value="NO2/SO3_Rdtase_4Fe4S_sf"/>
</dbReference>